<keyword evidence="1" id="KW-0812">Transmembrane</keyword>
<dbReference type="RefSeq" id="WP_097440325.1">
    <property type="nucleotide sequence ID" value="NZ_KZ300476.1"/>
</dbReference>
<keyword evidence="1" id="KW-0472">Membrane</keyword>
<comment type="caution">
    <text evidence="2">The sequence shown here is derived from an EMBL/GenBank/DDBJ whole genome shotgun (WGS) entry which is preliminary data.</text>
</comment>
<proteinExistence type="predicted"/>
<organism evidence="2 3">
    <name type="scientific">Sediminicola luteus</name>
    <dbReference type="NCBI Taxonomy" id="319238"/>
    <lineage>
        <taxon>Bacteria</taxon>
        <taxon>Pseudomonadati</taxon>
        <taxon>Bacteroidota</taxon>
        <taxon>Flavobacteriia</taxon>
        <taxon>Flavobacteriales</taxon>
        <taxon>Flavobacteriaceae</taxon>
        <taxon>Sediminicola</taxon>
    </lineage>
</organism>
<feature type="transmembrane region" description="Helical" evidence="1">
    <location>
        <begin position="144"/>
        <end position="170"/>
    </location>
</feature>
<sequence length="318" mass="36032">MQNTPDNIFNRYIELRINRDFGAILSTYFDFVRQNFKRFANIFISYNGLFLIGLLIASYFMVTGYIGIFSYELDPYADGPTTESHLIDVFIGAGLFFLILIVVGVLNYGLSASYIVLYQEKGELTPIDRKEVWAFTKARMGKSILFLLLVIAIAIGVFLAAVIVMIIPIIGMFAQLAVQYGLMAWIGVSYLVMMKEDKGITEAFSEGWKLVFKNFWTSIGVNFILGFLNQIFLLVVMIAPTILVGLYTYHILSNDVDFTQVTPKIIYTLALCLFLLTAVFGQCLTQFVNGILYFSLHEKTYNTHLQEKIDQIGQLDAE</sequence>
<dbReference type="Proteomes" id="UP000219559">
    <property type="component" value="Unassembled WGS sequence"/>
</dbReference>
<feature type="transmembrane region" description="Helical" evidence="1">
    <location>
        <begin position="89"/>
        <end position="110"/>
    </location>
</feature>
<gene>
    <name evidence="2" type="ORF">B7P33_07805</name>
</gene>
<keyword evidence="3" id="KW-1185">Reference proteome</keyword>
<dbReference type="AlphaFoldDB" id="A0A2A4GAN5"/>
<name>A0A2A4GAN5_9FLAO</name>
<evidence type="ECO:0000256" key="1">
    <source>
        <dbReference type="SAM" id="Phobius"/>
    </source>
</evidence>
<reference evidence="2 3" key="1">
    <citation type="submission" date="2017-04" db="EMBL/GenBank/DDBJ databases">
        <title>A new member of the family Flavobacteriaceae isolated from ascidians.</title>
        <authorList>
            <person name="Chen L."/>
        </authorList>
    </citation>
    <scope>NUCLEOTIDE SEQUENCE [LARGE SCALE GENOMIC DNA]</scope>
    <source>
        <strain evidence="2 3">HQA918</strain>
    </source>
</reference>
<feature type="transmembrane region" description="Helical" evidence="1">
    <location>
        <begin position="43"/>
        <end position="69"/>
    </location>
</feature>
<feature type="transmembrane region" description="Helical" evidence="1">
    <location>
        <begin position="176"/>
        <end position="194"/>
    </location>
</feature>
<evidence type="ECO:0008006" key="4">
    <source>
        <dbReference type="Google" id="ProtNLM"/>
    </source>
</evidence>
<keyword evidence="1" id="KW-1133">Transmembrane helix</keyword>
<protein>
    <recommendedName>
        <fullName evidence="4">Glycerophosphoryl diester phosphodiesterase membrane domain-containing protein</fullName>
    </recommendedName>
</protein>
<accession>A0A2A4GAN5</accession>
<feature type="transmembrane region" description="Helical" evidence="1">
    <location>
        <begin position="265"/>
        <end position="294"/>
    </location>
</feature>
<evidence type="ECO:0000313" key="2">
    <source>
        <dbReference type="EMBL" id="PCE65046.1"/>
    </source>
</evidence>
<feature type="transmembrane region" description="Helical" evidence="1">
    <location>
        <begin position="215"/>
        <end position="245"/>
    </location>
</feature>
<dbReference type="OrthoDB" id="1049480at2"/>
<dbReference type="EMBL" id="NBWU01000002">
    <property type="protein sequence ID" value="PCE65046.1"/>
    <property type="molecule type" value="Genomic_DNA"/>
</dbReference>
<evidence type="ECO:0000313" key="3">
    <source>
        <dbReference type="Proteomes" id="UP000219559"/>
    </source>
</evidence>